<evidence type="ECO:0000256" key="9">
    <source>
        <dbReference type="ARBA" id="ARBA00048540"/>
    </source>
</evidence>
<comment type="cofactor">
    <cofactor evidence="11">
        <name>Mg(2+)</name>
        <dbReference type="ChEBI" id="CHEBI:18420"/>
    </cofactor>
    <cofactor evidence="11">
        <name>Mn(2+)</name>
        <dbReference type="ChEBI" id="CHEBI:29035"/>
    </cofactor>
    <text evidence="11">Magnesium. Can also use manganese.</text>
</comment>
<evidence type="ECO:0000256" key="4">
    <source>
        <dbReference type="ARBA" id="ARBA00022679"/>
    </source>
</evidence>
<dbReference type="Gene3D" id="3.10.520.10">
    <property type="entry name" value="ApbE-like domains"/>
    <property type="match status" value="1"/>
</dbReference>
<dbReference type="EC" id="2.7.1.180" evidence="1 10"/>
<dbReference type="EMBL" id="QXIS01000016">
    <property type="protein sequence ID" value="RIE06309.1"/>
    <property type="molecule type" value="Genomic_DNA"/>
</dbReference>
<keyword evidence="14" id="KW-1185">Reference proteome</keyword>
<evidence type="ECO:0000256" key="1">
    <source>
        <dbReference type="ARBA" id="ARBA00011955"/>
    </source>
</evidence>
<dbReference type="AlphaFoldDB" id="A0A398CYH7"/>
<comment type="catalytic activity">
    <reaction evidence="9 10">
        <text>L-threonyl-[protein] + FAD = FMN-L-threonyl-[protein] + AMP + H(+)</text>
        <dbReference type="Rhea" id="RHEA:36847"/>
        <dbReference type="Rhea" id="RHEA-COMP:11060"/>
        <dbReference type="Rhea" id="RHEA-COMP:11061"/>
        <dbReference type="ChEBI" id="CHEBI:15378"/>
        <dbReference type="ChEBI" id="CHEBI:30013"/>
        <dbReference type="ChEBI" id="CHEBI:57692"/>
        <dbReference type="ChEBI" id="CHEBI:74257"/>
        <dbReference type="ChEBI" id="CHEBI:456215"/>
        <dbReference type="EC" id="2.7.1.180"/>
    </reaction>
</comment>
<comment type="caution">
    <text evidence="13">The sequence shown here is derived from an EMBL/GenBank/DDBJ whole genome shotgun (WGS) entry which is preliminary data.</text>
</comment>
<evidence type="ECO:0000256" key="2">
    <source>
        <dbReference type="ARBA" id="ARBA00016337"/>
    </source>
</evidence>
<feature type="binding site" evidence="11">
    <location>
        <position position="190"/>
    </location>
    <ligand>
        <name>Mg(2+)</name>
        <dbReference type="ChEBI" id="CHEBI:18420"/>
    </ligand>
</feature>
<keyword evidence="12" id="KW-0472">Membrane</keyword>
<evidence type="ECO:0000256" key="10">
    <source>
        <dbReference type="PIRNR" id="PIRNR006268"/>
    </source>
</evidence>
<keyword evidence="12" id="KW-0812">Transmembrane</keyword>
<dbReference type="SUPFAM" id="SSF143631">
    <property type="entry name" value="ApbE-like"/>
    <property type="match status" value="1"/>
</dbReference>
<dbReference type="PANTHER" id="PTHR30040">
    <property type="entry name" value="THIAMINE BIOSYNTHESIS LIPOPROTEIN APBE"/>
    <property type="match status" value="1"/>
</dbReference>
<dbReference type="PANTHER" id="PTHR30040:SF2">
    <property type="entry name" value="FAD:PROTEIN FMN TRANSFERASE"/>
    <property type="match status" value="1"/>
</dbReference>
<dbReference type="GO" id="GO:0016740">
    <property type="term" value="F:transferase activity"/>
    <property type="evidence" value="ECO:0007669"/>
    <property type="project" value="UniProtKB-UniRule"/>
</dbReference>
<keyword evidence="3 10" id="KW-0285">Flavoprotein</keyword>
<keyword evidence="7 10" id="KW-0460">Magnesium</keyword>
<evidence type="ECO:0000313" key="14">
    <source>
        <dbReference type="Proteomes" id="UP000266328"/>
    </source>
</evidence>
<feature type="transmembrane region" description="Helical" evidence="12">
    <location>
        <begin position="21"/>
        <end position="41"/>
    </location>
</feature>
<evidence type="ECO:0000313" key="13">
    <source>
        <dbReference type="EMBL" id="RIE06309.1"/>
    </source>
</evidence>
<keyword evidence="4 10" id="KW-0808">Transferase</keyword>
<keyword evidence="12" id="KW-1133">Transmembrane helix</keyword>
<evidence type="ECO:0000256" key="3">
    <source>
        <dbReference type="ARBA" id="ARBA00022630"/>
    </source>
</evidence>
<evidence type="ECO:0000256" key="8">
    <source>
        <dbReference type="ARBA" id="ARBA00031306"/>
    </source>
</evidence>
<dbReference type="GO" id="GO:0046872">
    <property type="term" value="F:metal ion binding"/>
    <property type="evidence" value="ECO:0007669"/>
    <property type="project" value="UniProtKB-UniRule"/>
</dbReference>
<feature type="binding site" evidence="11">
    <location>
        <position position="306"/>
    </location>
    <ligand>
        <name>Mg(2+)</name>
        <dbReference type="ChEBI" id="CHEBI:18420"/>
    </ligand>
</feature>
<dbReference type="InterPro" id="IPR003374">
    <property type="entry name" value="ApbE-like_sf"/>
</dbReference>
<evidence type="ECO:0000256" key="5">
    <source>
        <dbReference type="ARBA" id="ARBA00022723"/>
    </source>
</evidence>
<dbReference type="Pfam" id="PF02424">
    <property type="entry name" value="ApbE"/>
    <property type="match status" value="1"/>
</dbReference>
<evidence type="ECO:0000256" key="12">
    <source>
        <dbReference type="SAM" id="Phobius"/>
    </source>
</evidence>
<dbReference type="Proteomes" id="UP000266328">
    <property type="component" value="Unassembled WGS sequence"/>
</dbReference>
<reference evidence="13 14" key="1">
    <citation type="submission" date="2018-09" db="EMBL/GenBank/DDBJ databases">
        <title>Discovery and Ecogenomic Context for Candidatus Cryosericales, a Global Caldiserica Order Active in Thawing Permafrost.</title>
        <authorList>
            <person name="Martinez M.A."/>
            <person name="Woodcroft B.J."/>
            <person name="Ignacio Espinoza J.C."/>
            <person name="Zayed A."/>
            <person name="Singleton C.M."/>
            <person name="Boyd J."/>
            <person name="Li Y.-F."/>
            <person name="Purvine S."/>
            <person name="Maughan H."/>
            <person name="Hodgkins S.B."/>
            <person name="Anderson D."/>
            <person name="Sederholm M."/>
            <person name="Temperton B."/>
            <person name="Saleska S.R."/>
            <person name="Tyson G.W."/>
            <person name="Rich V.I."/>
        </authorList>
    </citation>
    <scope>NUCLEOTIDE SEQUENCE [LARGE SCALE GENOMIC DNA]</scope>
    <source>
        <strain evidence="13 14">SMC7</strain>
    </source>
</reference>
<accession>A0A398CYH7</accession>
<keyword evidence="6 10" id="KW-0274">FAD</keyword>
<evidence type="ECO:0000256" key="6">
    <source>
        <dbReference type="ARBA" id="ARBA00022827"/>
    </source>
</evidence>
<proteinExistence type="inferred from homology"/>
<dbReference type="PIRSF" id="PIRSF006268">
    <property type="entry name" value="ApbE"/>
    <property type="match status" value="1"/>
</dbReference>
<gene>
    <name evidence="13" type="ORF">SMC7_03080</name>
</gene>
<protein>
    <recommendedName>
        <fullName evidence="2 10">FAD:protein FMN transferase</fullName>
        <ecNumber evidence="1 10">2.7.1.180</ecNumber>
    </recommendedName>
    <alternativeName>
        <fullName evidence="8 10">Flavin transferase</fullName>
    </alternativeName>
</protein>
<comment type="similarity">
    <text evidence="10">Belongs to the ApbE family.</text>
</comment>
<dbReference type="OrthoDB" id="9778595at2"/>
<sequence>MRQLRNGPWIDTRQGDTVRKAIAPIVAVIVVGAGLATFFALRKLPEPVTSTYFLMDTVLTIKTTGGDAAAINEHLHALASNVDSMTSYYNPESETVRVNGAAGKGPVSVSPEYAALLKTAVAVETIDHGRTFDIAISPVSSLWGFMTKDFRVPAAKEISDTLAYSHSDQLVLSDTTVQLRDSQARIDLGGVAKGYSLDVMEEYLKTVKPQPRQVIVDFGGNLLLYSGGRKRDWKIGIRDPRGQGIIGYVRSGDAFVATSGDYERYFERDGKRYCHIIDPSTGYPGTLNQSVTVITDIQPMHGAIGDALGKVFFCSTAETQRLLFQAAQGQGTVGIVIVDAAGTRSTLGPITFVPAAAQ</sequence>
<organism evidence="13 14">
    <name type="scientific">Candidatus Cryosericum terrychapinii</name>
    <dbReference type="NCBI Taxonomy" id="2290919"/>
    <lineage>
        <taxon>Bacteria</taxon>
        <taxon>Pseudomonadati</taxon>
        <taxon>Caldisericota/Cryosericota group</taxon>
        <taxon>Candidatus Cryosericota</taxon>
        <taxon>Candidatus Cryosericia</taxon>
        <taxon>Candidatus Cryosericales</taxon>
        <taxon>Candidatus Cryosericaceae</taxon>
        <taxon>Candidatus Cryosericum</taxon>
    </lineage>
</organism>
<evidence type="ECO:0000256" key="7">
    <source>
        <dbReference type="ARBA" id="ARBA00022842"/>
    </source>
</evidence>
<keyword evidence="5 10" id="KW-0479">Metal-binding</keyword>
<name>A0A398CYH7_9BACT</name>
<dbReference type="InterPro" id="IPR024932">
    <property type="entry name" value="ApbE"/>
</dbReference>
<evidence type="ECO:0000256" key="11">
    <source>
        <dbReference type="PIRSR" id="PIRSR006268-2"/>
    </source>
</evidence>